<evidence type="ECO:0000256" key="5">
    <source>
        <dbReference type="SAM" id="MobiDB-lite"/>
    </source>
</evidence>
<feature type="region of interest" description="Disordered" evidence="5">
    <location>
        <begin position="350"/>
        <end position="375"/>
    </location>
</feature>
<keyword evidence="4" id="KW-0624">Polysaccharide degradation</keyword>
<feature type="non-terminal residue" evidence="7">
    <location>
        <position position="411"/>
    </location>
</feature>
<organism evidence="7">
    <name type="scientific">uncultured organism</name>
    <dbReference type="NCBI Taxonomy" id="155900"/>
    <lineage>
        <taxon>unclassified sequences</taxon>
        <taxon>environmental samples</taxon>
    </lineage>
</organism>
<dbReference type="EMBL" id="JQ405611">
    <property type="protein sequence ID" value="AFI43956.1"/>
    <property type="molecule type" value="Genomic_DNA"/>
</dbReference>
<dbReference type="InterPro" id="IPR033126">
    <property type="entry name" value="Glyco_hydro_9_Asp/Glu_AS"/>
</dbReference>
<proteinExistence type="predicted"/>
<keyword evidence="3" id="KW-0326">Glycosidase</keyword>
<name>I1VGV8_9ZZZZ</name>
<dbReference type="AlphaFoldDB" id="I1VGV8"/>
<keyword evidence="1 7" id="KW-0378">Hydrolase</keyword>
<evidence type="ECO:0000256" key="2">
    <source>
        <dbReference type="ARBA" id="ARBA00023277"/>
    </source>
</evidence>
<dbReference type="InterPro" id="IPR008928">
    <property type="entry name" value="6-hairpin_glycosidase_sf"/>
</dbReference>
<evidence type="ECO:0000256" key="4">
    <source>
        <dbReference type="ARBA" id="ARBA00023326"/>
    </source>
</evidence>
<feature type="domain" description="Glycoside hydrolase family 9" evidence="6">
    <location>
        <begin position="1"/>
        <end position="410"/>
    </location>
</feature>
<protein>
    <submittedName>
        <fullName evidence="7">Glycoside hydrolase family 9 cellulase</fullName>
    </submittedName>
</protein>
<evidence type="ECO:0000313" key="7">
    <source>
        <dbReference type="EMBL" id="AFI43956.1"/>
    </source>
</evidence>
<feature type="non-terminal residue" evidence="7">
    <location>
        <position position="1"/>
    </location>
</feature>
<keyword evidence="2" id="KW-0119">Carbohydrate metabolism</keyword>
<sequence>DVTGGWYDAGDYGKYVVNGGISTWTLVNLYEHSPQDFPDGSLNIPESQNSWPDILDEARWEMDFMLRMQVPEGQPLAGMAHHKLHDLHWSGVPTKLPTEFDNDSPTNGRYLMPPSTAATLNLAATAAQCARVWKTFDADFAERCLKAAETAWEAAKAHPELFYGRIPGEGGGDYGDSNVQDEFYWAAAELFITTGKDEYRTFVTESPYFETFPGLAAGSASSMGWPETAALGSMSLVMLPNDLPKADIDRLRQQIIETADHYLDTIAAEGYRVPMTASGYVWGSNSLVLNNAIILALAYDFTKDVKYRDGVVASMDYILGTNAVDQSFVSGYGTNSMQHPHHRFWGNQPAQGFPPPPPGAIAGGPNGSPADDTAIKSVGELPTSRRYIDNLGSYSTNEVAINWNAPLVWMA</sequence>
<dbReference type="Gene3D" id="1.50.10.10">
    <property type="match status" value="1"/>
</dbReference>
<dbReference type="InterPro" id="IPR012341">
    <property type="entry name" value="6hp_glycosidase-like_sf"/>
</dbReference>
<dbReference type="GO" id="GO:0000272">
    <property type="term" value="P:polysaccharide catabolic process"/>
    <property type="evidence" value="ECO:0007669"/>
    <property type="project" value="UniProtKB-KW"/>
</dbReference>
<reference evidence="7" key="1">
    <citation type="submission" date="2012-01" db="EMBL/GenBank/DDBJ databases">
        <title>Recovering genes of Glycosyl Hydrolase Family 9 Cellulase from soil metagenomic DNA samples with CODEHOP Primers.</title>
        <authorList>
            <person name="Wang Q.Y."/>
            <person name="Xiong X.L."/>
            <person name="Jin P."/>
        </authorList>
    </citation>
    <scope>NUCLEOTIDE SEQUENCE</scope>
</reference>
<dbReference type="Pfam" id="PF00759">
    <property type="entry name" value="Glyco_hydro_9"/>
    <property type="match status" value="1"/>
</dbReference>
<accession>I1VGV8</accession>
<dbReference type="InterPro" id="IPR001701">
    <property type="entry name" value="Glyco_hydro_9"/>
</dbReference>
<evidence type="ECO:0000256" key="3">
    <source>
        <dbReference type="ARBA" id="ARBA00023295"/>
    </source>
</evidence>
<dbReference type="SUPFAM" id="SSF48208">
    <property type="entry name" value="Six-hairpin glycosidases"/>
    <property type="match status" value="1"/>
</dbReference>
<dbReference type="PROSITE" id="PS00698">
    <property type="entry name" value="GH9_3"/>
    <property type="match status" value="1"/>
</dbReference>
<evidence type="ECO:0000259" key="6">
    <source>
        <dbReference type="Pfam" id="PF00759"/>
    </source>
</evidence>
<evidence type="ECO:0000256" key="1">
    <source>
        <dbReference type="ARBA" id="ARBA00022801"/>
    </source>
</evidence>
<dbReference type="PANTHER" id="PTHR22298">
    <property type="entry name" value="ENDO-1,4-BETA-GLUCANASE"/>
    <property type="match status" value="1"/>
</dbReference>
<dbReference type="GO" id="GO:0004553">
    <property type="term" value="F:hydrolase activity, hydrolyzing O-glycosyl compounds"/>
    <property type="evidence" value="ECO:0007669"/>
    <property type="project" value="InterPro"/>
</dbReference>